<evidence type="ECO:0000259" key="6">
    <source>
        <dbReference type="Pfam" id="PF01212"/>
    </source>
</evidence>
<proteinExistence type="inferred from homology"/>
<dbReference type="PATRIC" id="fig|1703775.3.peg.1792"/>
<dbReference type="Gene3D" id="3.90.1150.10">
    <property type="entry name" value="Aspartate Aminotransferase, domain 1"/>
    <property type="match status" value="1"/>
</dbReference>
<reference evidence="7 8" key="1">
    <citation type="journal article" date="2015" name="Microbiome">
        <title>Genomic resolution of linkages in carbon, nitrogen, and sulfur cycling among widespread estuary sediment bacteria.</title>
        <authorList>
            <person name="Baker B.J."/>
            <person name="Lazar C.S."/>
            <person name="Teske A.P."/>
            <person name="Dick G.J."/>
        </authorList>
    </citation>
    <scope>NUCLEOTIDE SEQUENCE [LARGE SCALE GENOMIC DNA]</scope>
    <source>
        <strain evidence="7">DG_54_3</strain>
    </source>
</reference>
<protein>
    <submittedName>
        <fullName evidence="7">Tryptophanase</fullName>
    </submittedName>
</protein>
<dbReference type="EMBL" id="LIZX01000191">
    <property type="protein sequence ID" value="KPJ64255.1"/>
    <property type="molecule type" value="Genomic_DNA"/>
</dbReference>
<comment type="caution">
    <text evidence="7">The sequence shown here is derived from an EMBL/GenBank/DDBJ whole genome shotgun (WGS) entry which is preliminary data.</text>
</comment>
<evidence type="ECO:0000256" key="5">
    <source>
        <dbReference type="PIRSR" id="PIRSR611166-50"/>
    </source>
</evidence>
<dbReference type="NCBIfam" id="NF009709">
    <property type="entry name" value="PRK13238.1"/>
    <property type="match status" value="1"/>
</dbReference>
<evidence type="ECO:0000256" key="3">
    <source>
        <dbReference type="ARBA" id="ARBA00022898"/>
    </source>
</evidence>
<accession>A0A0S7XPQ6</accession>
<dbReference type="InterPro" id="IPR001597">
    <property type="entry name" value="ArAA_b-elim_lyase/Thr_aldolase"/>
</dbReference>
<comment type="similarity">
    <text evidence="2">Belongs to the beta-eliminating lyase family.</text>
</comment>
<comment type="cofactor">
    <cofactor evidence="1 5">
        <name>pyridoxal 5'-phosphate</name>
        <dbReference type="ChEBI" id="CHEBI:597326"/>
    </cofactor>
</comment>
<evidence type="ECO:0000313" key="8">
    <source>
        <dbReference type="Proteomes" id="UP000051861"/>
    </source>
</evidence>
<dbReference type="InterPro" id="IPR011166">
    <property type="entry name" value="Beta-eliminating_lyase"/>
</dbReference>
<name>A0A0S7XPQ6_UNCSA</name>
<feature type="domain" description="Aromatic amino acid beta-eliminating lyase/threonine aldolase" evidence="6">
    <location>
        <begin position="54"/>
        <end position="427"/>
    </location>
</feature>
<dbReference type="PANTHER" id="PTHR32325:SF4">
    <property type="entry name" value="TRYPTOPHANASE"/>
    <property type="match status" value="1"/>
</dbReference>
<evidence type="ECO:0000256" key="4">
    <source>
        <dbReference type="ARBA" id="ARBA00023239"/>
    </source>
</evidence>
<dbReference type="GO" id="GO:0016830">
    <property type="term" value="F:carbon-carbon lyase activity"/>
    <property type="evidence" value="ECO:0007669"/>
    <property type="project" value="InterPro"/>
</dbReference>
<dbReference type="AlphaFoldDB" id="A0A0S7XPQ6"/>
<dbReference type="Pfam" id="PF01212">
    <property type="entry name" value="Beta_elim_lyase"/>
    <property type="match status" value="1"/>
</dbReference>
<dbReference type="PIRSF" id="PIRSF001386">
    <property type="entry name" value="Trpase"/>
    <property type="match status" value="1"/>
</dbReference>
<dbReference type="Proteomes" id="UP000051861">
    <property type="component" value="Unassembled WGS sequence"/>
</dbReference>
<feature type="modified residue" description="N6-(pyridoxal phosphate)lysine" evidence="5">
    <location>
        <position position="265"/>
    </location>
</feature>
<sequence>MNIKLFSGKEIPIEMHRIKIVQKSRLAPVDERLKAIEQGGYNTFSLRSRDIFIDMLTDSGTNAMSDNQLGAMMIADNAYAGCESFYRLTAAIEDVLGVKYILPTHQGRASEHLLAKCFIKPGDVIPMNYHFTTTKAHFELAGGKVLEIYHDEALKTQSTNLFKGNIDVQKLKDVIKKYGKDKIPFVRMEATTNLLGGQPFSMANLKEVRQICTGHGIPLLMDATLISENSYFVNLREKGYENRTIAEIVKEAISLVDIFYMSARKNSSARGGLIATNNKEFYERIKPWLPVYEGFLTYGGIAFSEMEAMAVGMREMIDPNVAGAVPEQVKFFVARCVEEKIPVVTPAGALACHVDAKMFLPDMPQSQYPAGALSAAIYIASDVRCMERGTISMDRDQDGNDVYSDLELARLAVPRRVYTMSHIEYVVDRLKWLYQHRDKIKGLKFVEEPPVLRFFFGKLEPLDNWGAKLAEAFKKEFGPDY</sequence>
<keyword evidence="3 5" id="KW-0663">Pyridoxal phosphate</keyword>
<dbReference type="PANTHER" id="PTHR32325">
    <property type="entry name" value="BETA-ELIMINATING LYASE-LIKE PROTEIN-RELATED"/>
    <property type="match status" value="1"/>
</dbReference>
<keyword evidence="4" id="KW-0456">Lyase</keyword>
<organism evidence="7 8">
    <name type="scientific">candidate division WOR-1 bacterium DG_54_3</name>
    <dbReference type="NCBI Taxonomy" id="1703775"/>
    <lineage>
        <taxon>Bacteria</taxon>
        <taxon>Bacillati</taxon>
        <taxon>Saganbacteria</taxon>
    </lineage>
</organism>
<dbReference type="Gene3D" id="3.40.640.10">
    <property type="entry name" value="Type I PLP-dependent aspartate aminotransferase-like (Major domain)"/>
    <property type="match status" value="1"/>
</dbReference>
<evidence type="ECO:0000256" key="1">
    <source>
        <dbReference type="ARBA" id="ARBA00001933"/>
    </source>
</evidence>
<gene>
    <name evidence="7" type="ORF">AMJ44_13125</name>
</gene>
<dbReference type="SUPFAM" id="SSF53383">
    <property type="entry name" value="PLP-dependent transferases"/>
    <property type="match status" value="1"/>
</dbReference>
<dbReference type="InterPro" id="IPR015422">
    <property type="entry name" value="PyrdxlP-dep_Trfase_small"/>
</dbReference>
<dbReference type="InterPro" id="IPR015424">
    <property type="entry name" value="PyrdxlP-dep_Trfase"/>
</dbReference>
<dbReference type="GO" id="GO:0009072">
    <property type="term" value="P:aromatic amino acid metabolic process"/>
    <property type="evidence" value="ECO:0007669"/>
    <property type="project" value="InterPro"/>
</dbReference>
<evidence type="ECO:0000256" key="2">
    <source>
        <dbReference type="ARBA" id="ARBA00009721"/>
    </source>
</evidence>
<evidence type="ECO:0000313" key="7">
    <source>
        <dbReference type="EMBL" id="KPJ64255.1"/>
    </source>
</evidence>
<dbReference type="InterPro" id="IPR015421">
    <property type="entry name" value="PyrdxlP-dep_Trfase_major"/>
</dbReference>